<dbReference type="CTD" id="36337420"/>
<keyword evidence="3" id="KW-1185">Reference proteome</keyword>
<dbReference type="KEGG" id="egl:EGR_01705"/>
<feature type="region of interest" description="Disordered" evidence="1">
    <location>
        <begin position="386"/>
        <end position="420"/>
    </location>
</feature>
<dbReference type="AlphaFoldDB" id="W6UQX2"/>
<proteinExistence type="predicted"/>
<dbReference type="InterPro" id="IPR033192">
    <property type="entry name" value="ODAD3"/>
</dbReference>
<comment type="caution">
    <text evidence="2">The sequence shown here is derived from an EMBL/GenBank/DDBJ whole genome shotgun (WGS) entry which is preliminary data.</text>
</comment>
<feature type="compositionally biased region" description="Basic and acidic residues" evidence="1">
    <location>
        <begin position="393"/>
        <end position="403"/>
    </location>
</feature>
<dbReference type="GO" id="GO:0036064">
    <property type="term" value="C:ciliary basal body"/>
    <property type="evidence" value="ECO:0007669"/>
    <property type="project" value="TreeGrafter"/>
</dbReference>
<organism evidence="2 3">
    <name type="scientific">Echinococcus granulosus</name>
    <name type="common">Hydatid tapeworm</name>
    <dbReference type="NCBI Taxonomy" id="6210"/>
    <lineage>
        <taxon>Eukaryota</taxon>
        <taxon>Metazoa</taxon>
        <taxon>Spiralia</taxon>
        <taxon>Lophotrochozoa</taxon>
        <taxon>Platyhelminthes</taxon>
        <taxon>Cestoda</taxon>
        <taxon>Eucestoda</taxon>
        <taxon>Cyclophyllidea</taxon>
        <taxon>Taeniidae</taxon>
        <taxon>Echinococcus</taxon>
        <taxon>Echinococcus granulosus group</taxon>
    </lineage>
</organism>
<protein>
    <submittedName>
        <fullName evidence="2">Coiled-coil domain-containing protein</fullName>
    </submittedName>
</protein>
<accession>W6UQX2</accession>
<dbReference type="OrthoDB" id="10255247at2759"/>
<dbReference type="GeneID" id="36337420"/>
<dbReference type="RefSeq" id="XP_024354819.1">
    <property type="nucleotide sequence ID" value="XM_024490954.1"/>
</dbReference>
<dbReference type="GO" id="GO:0035253">
    <property type="term" value="C:ciliary rootlet"/>
    <property type="evidence" value="ECO:0007669"/>
    <property type="project" value="TreeGrafter"/>
</dbReference>
<evidence type="ECO:0000313" key="2">
    <source>
        <dbReference type="EMBL" id="EUB63623.1"/>
    </source>
</evidence>
<gene>
    <name evidence="2" type="ORF">EGR_01705</name>
</gene>
<evidence type="ECO:0000313" key="3">
    <source>
        <dbReference type="Proteomes" id="UP000019149"/>
    </source>
</evidence>
<dbReference type="PANTHER" id="PTHR46518:SF1">
    <property type="entry name" value="OUTER DYNEIN ARM-DOCKING COMPLEX SUBUNIT 3"/>
    <property type="match status" value="1"/>
</dbReference>
<dbReference type="GO" id="GO:0097542">
    <property type="term" value="C:ciliary tip"/>
    <property type="evidence" value="ECO:0007669"/>
    <property type="project" value="TreeGrafter"/>
</dbReference>
<dbReference type="PANTHER" id="PTHR46518">
    <property type="entry name" value="COILED-COIL DOMAIN-CONTAINING PROTEIN 151"/>
    <property type="match status" value="1"/>
</dbReference>
<reference evidence="2 3" key="1">
    <citation type="journal article" date="2013" name="Nat. Genet.">
        <title>The genome of the hydatid tapeworm Echinococcus granulosus.</title>
        <authorList>
            <person name="Zheng H."/>
            <person name="Zhang W."/>
            <person name="Zhang L."/>
            <person name="Zhang Z."/>
            <person name="Li J."/>
            <person name="Lu G."/>
            <person name="Zhu Y."/>
            <person name="Wang Y."/>
            <person name="Huang Y."/>
            <person name="Liu J."/>
            <person name="Kang H."/>
            <person name="Chen J."/>
            <person name="Wang L."/>
            <person name="Chen A."/>
            <person name="Yu S."/>
            <person name="Gao Z."/>
            <person name="Jin L."/>
            <person name="Gu W."/>
            <person name="Wang Z."/>
            <person name="Zhao L."/>
            <person name="Shi B."/>
            <person name="Wen H."/>
            <person name="Lin R."/>
            <person name="Jones M.K."/>
            <person name="Brejova B."/>
            <person name="Vinar T."/>
            <person name="Zhao G."/>
            <person name="McManus D.P."/>
            <person name="Chen Z."/>
            <person name="Zhou Y."/>
            <person name="Wang S."/>
        </authorList>
    </citation>
    <scope>NUCLEOTIDE SEQUENCE [LARGE SCALE GENOMIC DNA]</scope>
</reference>
<dbReference type="GO" id="GO:0003341">
    <property type="term" value="P:cilium movement"/>
    <property type="evidence" value="ECO:0007669"/>
    <property type="project" value="InterPro"/>
</dbReference>
<dbReference type="Proteomes" id="UP000019149">
    <property type="component" value="Unassembled WGS sequence"/>
</dbReference>
<name>W6UQX2_ECHGR</name>
<dbReference type="OMA" id="ETIHIKH"/>
<dbReference type="GO" id="GO:0036158">
    <property type="term" value="P:outer dynein arm assembly"/>
    <property type="evidence" value="ECO:0007669"/>
    <property type="project" value="InterPro"/>
</dbReference>
<sequence>MRKLAEVESEVNAIRNRMGKGSYFAEQEINLAQLIRTMENKLDKTSTKMAETIHIKHTYEAIRDKLMGESSTYTITLESMAAEIRQCSAKLTELKESSVEAVRLRDKALVELKEHEQLLFAHQKRQELELFNMKRTLNLLKEQPIPTKALLIDNDIEKSDEDDQLTGEDPTISDSQGILTQLEAIHSNLKAVTGVSNNSEIEKLFIQFEQSTASLRKLSGEVEIRVKLLRSQNVRLKEIFQELRSIGSAKISGNLTRTTAQARMDSLKIKMSAVRSELNKLKQLLTCVHMAVEHIYVKLQMTPSTTKGAKKQAAVILRHLVEIHLPDLMLQCLDYQDQLDNDLDDYNLAVELANMTQEEFYTSLKSKIPRYNTRIVSSWMKRTGKETDEEDNAEWRSRNDLKHRSTKQAPPEQKMTPRRHHIRDKFSVLSNKILYHYYS</sequence>
<evidence type="ECO:0000256" key="1">
    <source>
        <dbReference type="SAM" id="MobiDB-lite"/>
    </source>
</evidence>
<dbReference type="EMBL" id="APAU02000006">
    <property type="protein sequence ID" value="EUB63623.1"/>
    <property type="molecule type" value="Genomic_DNA"/>
</dbReference>